<dbReference type="Pfam" id="PF00890">
    <property type="entry name" value="FAD_binding_2"/>
    <property type="match status" value="1"/>
</dbReference>
<comment type="cofactor">
    <cofactor evidence="1">
        <name>FAD</name>
        <dbReference type="ChEBI" id="CHEBI:57692"/>
    </cofactor>
</comment>
<feature type="domain" description="FAD-dependent oxidoreductase 2 FAD-binding" evidence="6">
    <location>
        <begin position="7"/>
        <end position="387"/>
    </location>
</feature>
<protein>
    <recommendedName>
        <fullName evidence="6">FAD-dependent oxidoreductase 2 FAD-binding domain-containing protein</fullName>
    </recommendedName>
</protein>
<proteinExistence type="predicted"/>
<comment type="caution">
    <text evidence="7">The sequence shown here is derived from an EMBL/GenBank/DDBJ whole genome shotgun (WGS) entry which is preliminary data.</text>
</comment>
<sequence length="471" mass="48144">MDRISCDVCVVGSGIAGLCAATAAAEAGASVALVCQGALCSGSSFAGTTWGLGMVGPRTPAPEDVEAFVRAVQGPGGSKAQDAYVRALGNGFHGALERFRAMGAVIEDVEPGHGDDRAYVPCFGSEVQDWHGFHALASVQGLRNQLCKAEVGVAHHAEVVSLLHDPADGAVAGVLALVGPQASPLVVRAGATVLATGGAAAALSPTLASPLARGTGLVMATDEGATCGNLGYGQVMAGILTKGRPAVFNEKVWGLTRLVKDGRDVFDLAGVSPARAREALEAHSWHGPYSRQRVSRLVEESVAAVGGTCEAVVDRPEGEVQPFVATYMDWLEETHGLSWGEPMPLALFHQASNGGVRCDVDGWTRVPGLYAAGEVAPVFAVDRLGGIASATAMVFGLAAGGAAARGVMSRRQEGRRYLCFRGEDGAPQAVSSLEGLSPDGAAALGEALAGRLRTGAHDLVRAAMDEAGSPF</sequence>
<keyword evidence="5" id="KW-0812">Transmembrane</keyword>
<keyword evidence="2" id="KW-0285">Flavoprotein</keyword>
<accession>A0AAV5B182</accession>
<evidence type="ECO:0000256" key="1">
    <source>
        <dbReference type="ARBA" id="ARBA00001974"/>
    </source>
</evidence>
<feature type="transmembrane region" description="Helical" evidence="5">
    <location>
        <begin position="387"/>
        <end position="408"/>
    </location>
</feature>
<evidence type="ECO:0000313" key="7">
    <source>
        <dbReference type="EMBL" id="GJM55296.1"/>
    </source>
</evidence>
<dbReference type="EMBL" id="BQKC01000001">
    <property type="protein sequence ID" value="GJM55296.1"/>
    <property type="molecule type" value="Genomic_DNA"/>
</dbReference>
<dbReference type="InterPro" id="IPR003953">
    <property type="entry name" value="FAD-dep_OxRdtase_2_FAD-bd"/>
</dbReference>
<keyword evidence="5" id="KW-1133">Transmembrane helix</keyword>
<dbReference type="PANTHER" id="PTHR43400">
    <property type="entry name" value="FUMARATE REDUCTASE"/>
    <property type="match status" value="1"/>
</dbReference>
<gene>
    <name evidence="7" type="ORF">ATOP_09510</name>
</gene>
<evidence type="ECO:0000313" key="8">
    <source>
        <dbReference type="Proteomes" id="UP001055025"/>
    </source>
</evidence>
<keyword evidence="4" id="KW-0560">Oxidoreductase</keyword>
<dbReference type="SUPFAM" id="SSF51905">
    <property type="entry name" value="FAD/NAD(P)-binding domain"/>
    <property type="match status" value="1"/>
</dbReference>
<dbReference type="PANTHER" id="PTHR43400:SF7">
    <property type="entry name" value="FAD-DEPENDENT OXIDOREDUCTASE 2 FAD BINDING DOMAIN-CONTAINING PROTEIN"/>
    <property type="match status" value="1"/>
</dbReference>
<organism evidence="7 8">
    <name type="scientific">Granulimonas faecalis</name>
    <dbReference type="NCBI Taxonomy" id="2894155"/>
    <lineage>
        <taxon>Bacteria</taxon>
        <taxon>Bacillati</taxon>
        <taxon>Actinomycetota</taxon>
        <taxon>Coriobacteriia</taxon>
        <taxon>Coriobacteriales</taxon>
        <taxon>Kribbibacteriaceae</taxon>
        <taxon>Granulimonas</taxon>
    </lineage>
</organism>
<dbReference type="PRINTS" id="PR00368">
    <property type="entry name" value="FADPNR"/>
</dbReference>
<dbReference type="AlphaFoldDB" id="A0AAV5B182"/>
<reference evidence="7" key="1">
    <citation type="journal article" date="2022" name="Int. J. Syst. Evol. Microbiol.">
        <title>Granulimonas faecalis gen. nov., sp. nov., and Leptogranulimonas caecicola gen. nov., sp. nov., novel lactate-producing Atopobiaceae bacteria isolated from mouse intestines, and an emended description of the family Atopobiaceae.</title>
        <authorList>
            <person name="Morinaga K."/>
            <person name="Kusada H."/>
            <person name="Sakamoto S."/>
            <person name="Murakami T."/>
            <person name="Toyoda A."/>
            <person name="Mori H."/>
            <person name="Meng X.Y."/>
            <person name="Takashino M."/>
            <person name="Murotomi K."/>
            <person name="Tamaki H."/>
        </authorList>
    </citation>
    <scope>NUCLEOTIDE SEQUENCE</scope>
    <source>
        <strain evidence="7">OPF53</strain>
    </source>
</reference>
<keyword evidence="8" id="KW-1185">Reference proteome</keyword>
<dbReference type="InterPro" id="IPR036188">
    <property type="entry name" value="FAD/NAD-bd_sf"/>
</dbReference>
<keyword evidence="3" id="KW-0274">FAD</keyword>
<evidence type="ECO:0000259" key="6">
    <source>
        <dbReference type="Pfam" id="PF00890"/>
    </source>
</evidence>
<evidence type="ECO:0000256" key="3">
    <source>
        <dbReference type="ARBA" id="ARBA00022827"/>
    </source>
</evidence>
<keyword evidence="5" id="KW-0472">Membrane</keyword>
<dbReference type="Gene3D" id="3.50.50.60">
    <property type="entry name" value="FAD/NAD(P)-binding domain"/>
    <property type="match status" value="2"/>
</dbReference>
<name>A0AAV5B182_9ACTN</name>
<dbReference type="Proteomes" id="UP001055025">
    <property type="component" value="Unassembled WGS sequence"/>
</dbReference>
<dbReference type="PRINTS" id="PR00411">
    <property type="entry name" value="PNDRDTASEI"/>
</dbReference>
<evidence type="ECO:0000256" key="4">
    <source>
        <dbReference type="ARBA" id="ARBA00023002"/>
    </source>
</evidence>
<evidence type="ECO:0000256" key="5">
    <source>
        <dbReference type="SAM" id="Phobius"/>
    </source>
</evidence>
<evidence type="ECO:0000256" key="2">
    <source>
        <dbReference type="ARBA" id="ARBA00022630"/>
    </source>
</evidence>
<dbReference type="GO" id="GO:0016491">
    <property type="term" value="F:oxidoreductase activity"/>
    <property type="evidence" value="ECO:0007669"/>
    <property type="project" value="UniProtKB-KW"/>
</dbReference>
<dbReference type="InterPro" id="IPR050315">
    <property type="entry name" value="FAD-oxidoreductase_2"/>
</dbReference>
<dbReference type="RefSeq" id="WP_251163929.1">
    <property type="nucleotide sequence ID" value="NZ_BQKC01000001.1"/>
</dbReference>